<dbReference type="RefSeq" id="WP_139160369.1">
    <property type="nucleotide sequence ID" value="NZ_FMZC01000005.1"/>
</dbReference>
<dbReference type="EMBL" id="FMZC01000005">
    <property type="protein sequence ID" value="SDD27825.1"/>
    <property type="molecule type" value="Genomic_DNA"/>
</dbReference>
<evidence type="ECO:0000313" key="2">
    <source>
        <dbReference type="Proteomes" id="UP000198781"/>
    </source>
</evidence>
<evidence type="ECO:0000313" key="1">
    <source>
        <dbReference type="EMBL" id="SDD27825.1"/>
    </source>
</evidence>
<accession>A0A1G6THM0</accession>
<dbReference type="STRING" id="187868.SAMN05192589_105139"/>
<name>A0A1G6THM0_9BURK</name>
<keyword evidence="2" id="KW-1185">Reference proteome</keyword>
<protein>
    <recommendedName>
        <fullName evidence="3">Glycosyl transferases group 1</fullName>
    </recommendedName>
</protein>
<proteinExistence type="predicted"/>
<evidence type="ECO:0008006" key="3">
    <source>
        <dbReference type="Google" id="ProtNLM"/>
    </source>
</evidence>
<sequence length="442" mass="50191">MYNVLFLYNASQTYTNTVYEHAASFGNHSNNRYFYLHQDDSSVTNVDSRRFDAIALHYSVRLPYDQVSETTCSLFENFQGLKILYIQDEYDHTHKAWAWIKRLKINLVFTVVPAENIEKIYPAENFPGVRFISVLTGYVPHDLSGLLGDIRPSERSITIAYRGRPLPPRYGRLGEEKVQIGKMVKAYCLKNGIPCDIEWTEEARIYGPSWYDFMKSCRAMLGSESGSNVFDWDGDLQQKIKEYREENPEHDDQEVCHAVVSAHEEPGLMNQISPRVFEAIAAKTVLVLFEGRYSNVLKPGVHYLSLRKDGSNLPEIIAALNDSELVDSMADRAYKEIISEGNYSYSEFVRKTDLAISDLILQNKISIQRGSVFSSTSIQPSLLTTMPVRALSTVVPPAITFPLFNANLSRIVLDRLVPVWMALPSGIRTPLTPVIKKILRAK</sequence>
<dbReference type="OrthoDB" id="8641800at2"/>
<organism evidence="1 2">
    <name type="scientific">Paracidovorax valerianellae</name>
    <dbReference type="NCBI Taxonomy" id="187868"/>
    <lineage>
        <taxon>Bacteria</taxon>
        <taxon>Pseudomonadati</taxon>
        <taxon>Pseudomonadota</taxon>
        <taxon>Betaproteobacteria</taxon>
        <taxon>Burkholderiales</taxon>
        <taxon>Comamonadaceae</taxon>
        <taxon>Paracidovorax</taxon>
    </lineage>
</organism>
<dbReference type="AlphaFoldDB" id="A0A1G6THM0"/>
<dbReference type="Proteomes" id="UP000198781">
    <property type="component" value="Unassembled WGS sequence"/>
</dbReference>
<gene>
    <name evidence="1" type="ORF">SAMN05192589_105139</name>
</gene>
<reference evidence="1 2" key="1">
    <citation type="submission" date="2016-10" db="EMBL/GenBank/DDBJ databases">
        <authorList>
            <person name="de Groot N.N."/>
        </authorList>
    </citation>
    <scope>NUCLEOTIDE SEQUENCE [LARGE SCALE GENOMIC DNA]</scope>
    <source>
        <strain evidence="1 2">DSM 16619</strain>
    </source>
</reference>